<dbReference type="Gene3D" id="3.40.50.180">
    <property type="entry name" value="Methylesterase CheB, C-terminal domain"/>
    <property type="match status" value="1"/>
</dbReference>
<dbReference type="SUPFAM" id="SSF52172">
    <property type="entry name" value="CheY-like"/>
    <property type="match status" value="1"/>
</dbReference>
<dbReference type="OrthoDB" id="2857at2157"/>
<dbReference type="InterPro" id="IPR035909">
    <property type="entry name" value="CheB_C"/>
</dbReference>
<name>A0A8J7W932_9EURY</name>
<dbReference type="InterPro" id="IPR008248">
    <property type="entry name" value="CheB-like"/>
</dbReference>
<protein>
    <recommendedName>
        <fullName evidence="5">Protein-glutamate methylesterase/protein-glutamine glutaminase</fullName>
        <ecNumber evidence="5">3.1.1.61</ecNumber>
        <ecNumber evidence="5">3.5.1.44</ecNumber>
    </recommendedName>
</protein>
<dbReference type="GO" id="GO:0006935">
    <property type="term" value="P:chemotaxis"/>
    <property type="evidence" value="ECO:0007669"/>
    <property type="project" value="UniProtKB-UniRule"/>
</dbReference>
<evidence type="ECO:0000256" key="7">
    <source>
        <dbReference type="PROSITE-ProRule" id="PRU00169"/>
    </source>
</evidence>
<comment type="PTM">
    <text evidence="5">Phosphorylated by CheA. Phosphorylation of the N-terminal regulatory domain activates the methylesterase activity.</text>
</comment>
<feature type="active site" evidence="5 6">
    <location>
        <position position="190"/>
    </location>
</feature>
<dbReference type="SUPFAM" id="SSF52738">
    <property type="entry name" value="Methylesterase CheB, C-terminal domain"/>
    <property type="match status" value="1"/>
</dbReference>
<keyword evidence="2 5" id="KW-0145">Chemotaxis</keyword>
<comment type="caution">
    <text evidence="10">The sequence shown here is derived from an EMBL/GenBank/DDBJ whole genome shotgun (WGS) entry which is preliminary data.</text>
</comment>
<dbReference type="RefSeq" id="WP_211530002.1">
    <property type="nucleotide sequence ID" value="NZ_JWHL01000002.1"/>
</dbReference>
<reference evidence="10" key="1">
    <citation type="submission" date="2014-12" db="EMBL/GenBank/DDBJ databases">
        <authorList>
            <person name="Huang H.-H."/>
            <person name="Chen S.-C."/>
            <person name="Lai M.-C."/>
        </authorList>
    </citation>
    <scope>NUCLEOTIDE SEQUENCE</scope>
    <source>
        <strain evidence="10">K1F9705b</strain>
    </source>
</reference>
<evidence type="ECO:0000256" key="4">
    <source>
        <dbReference type="ARBA" id="ARBA00048267"/>
    </source>
</evidence>
<dbReference type="Proteomes" id="UP000730161">
    <property type="component" value="Unassembled WGS sequence"/>
</dbReference>
<proteinExistence type="inferred from homology"/>
<keyword evidence="1 5" id="KW-0963">Cytoplasm</keyword>
<dbReference type="Pfam" id="PF01339">
    <property type="entry name" value="CheB_methylest"/>
    <property type="match status" value="1"/>
</dbReference>
<evidence type="ECO:0000259" key="9">
    <source>
        <dbReference type="PROSITE" id="PS50122"/>
    </source>
</evidence>
<keyword evidence="11" id="KW-1185">Reference proteome</keyword>
<dbReference type="PANTHER" id="PTHR42872">
    <property type="entry name" value="PROTEIN-GLUTAMATE METHYLESTERASE/PROTEIN-GLUTAMINE GLUTAMINASE"/>
    <property type="match status" value="1"/>
</dbReference>
<dbReference type="Pfam" id="PF00072">
    <property type="entry name" value="Response_reg"/>
    <property type="match status" value="1"/>
</dbReference>
<dbReference type="Gene3D" id="3.40.50.2300">
    <property type="match status" value="1"/>
</dbReference>
<feature type="active site" evidence="5 6">
    <location>
        <position position="291"/>
    </location>
</feature>
<dbReference type="HAMAP" id="MF_00099">
    <property type="entry name" value="CheB_chemtxs"/>
    <property type="match status" value="1"/>
</dbReference>
<evidence type="ECO:0000313" key="11">
    <source>
        <dbReference type="Proteomes" id="UP000730161"/>
    </source>
</evidence>
<feature type="domain" description="Response regulatory" evidence="8">
    <location>
        <begin position="3"/>
        <end position="123"/>
    </location>
</feature>
<dbReference type="AlphaFoldDB" id="A0A8J7W932"/>
<dbReference type="NCBIfam" id="NF001965">
    <property type="entry name" value="PRK00742.1"/>
    <property type="match status" value="1"/>
</dbReference>
<evidence type="ECO:0000256" key="5">
    <source>
        <dbReference type="HAMAP-Rule" id="MF_00099"/>
    </source>
</evidence>
<keyword evidence="3 5" id="KW-0378">Hydrolase</keyword>
<dbReference type="InterPro" id="IPR000673">
    <property type="entry name" value="Sig_transdc_resp-reg_Me-estase"/>
</dbReference>
<keyword evidence="5 7" id="KW-0597">Phosphoprotein</keyword>
<evidence type="ECO:0000256" key="3">
    <source>
        <dbReference type="ARBA" id="ARBA00022801"/>
    </source>
</evidence>
<sequence>MISLLIVDDSVFMRTILKDIIGRDPEIEIVGTAVDGIDALSKIERLNPDIVTLDIEMPRMDGIEVLKKLRRFHPDKQPKVIMLSSLTSEGADMTLKAIRLGAADFLLKPTDIRKVREIGQEIRSKIKHLATLPQEIPKAQAKTTPGATGRSEGSDTLVLIGSSAGGPQMLDTLLSMFPADLGAGVIVTQHMPVGFTAALAERFNRICPLPVKETENGDLIDINRILLSKAGYHTIVTSAPSTPGKITGKVVHASGPLIHGVKPAVDKTFVSATQVYRKRIVAVILSGMGSDGGVGMLAVKEAGGRTFVVREDECLVYGMARSALEHHAVDETIPLRRMAAEIHRAVREIGG</sequence>
<dbReference type="EMBL" id="JWHL01000002">
    <property type="protein sequence ID" value="MBR1368392.1"/>
    <property type="molecule type" value="Genomic_DNA"/>
</dbReference>
<evidence type="ECO:0000259" key="8">
    <source>
        <dbReference type="PROSITE" id="PS50110"/>
    </source>
</evidence>
<evidence type="ECO:0000256" key="6">
    <source>
        <dbReference type="PROSITE-ProRule" id="PRU00050"/>
    </source>
</evidence>
<evidence type="ECO:0000313" key="10">
    <source>
        <dbReference type="EMBL" id="MBR1368392.1"/>
    </source>
</evidence>
<comment type="domain">
    <text evidence="5">Contains a C-terminal catalytic domain, and an N-terminal region which modulates catalytic activity.</text>
</comment>
<dbReference type="CDD" id="cd17541">
    <property type="entry name" value="REC_CheB-like"/>
    <property type="match status" value="1"/>
</dbReference>
<dbReference type="EC" id="3.5.1.44" evidence="5"/>
<evidence type="ECO:0000256" key="2">
    <source>
        <dbReference type="ARBA" id="ARBA00022500"/>
    </source>
</evidence>
<gene>
    <name evidence="5" type="primary">cheB</name>
    <name evidence="10" type="ORF">RJ53_02305</name>
</gene>
<feature type="modified residue" description="4-aspartylphosphate" evidence="5 7">
    <location>
        <position position="54"/>
    </location>
</feature>
<comment type="subcellular location">
    <subcellularLocation>
        <location evidence="5">Cytoplasm</location>
    </subcellularLocation>
</comment>
<comment type="catalytic activity">
    <reaction evidence="5">
        <text>L-glutaminyl-[protein] + H2O = L-glutamyl-[protein] + NH4(+)</text>
        <dbReference type="Rhea" id="RHEA:16441"/>
        <dbReference type="Rhea" id="RHEA-COMP:10207"/>
        <dbReference type="Rhea" id="RHEA-COMP:10208"/>
        <dbReference type="ChEBI" id="CHEBI:15377"/>
        <dbReference type="ChEBI" id="CHEBI:28938"/>
        <dbReference type="ChEBI" id="CHEBI:29973"/>
        <dbReference type="ChEBI" id="CHEBI:30011"/>
        <dbReference type="EC" id="3.5.1.44"/>
    </reaction>
</comment>
<dbReference type="PIRSF" id="PIRSF000876">
    <property type="entry name" value="RR_chemtxs_CheB"/>
    <property type="match status" value="1"/>
</dbReference>
<dbReference type="GO" id="GO:0008984">
    <property type="term" value="F:protein-glutamate methylesterase activity"/>
    <property type="evidence" value="ECO:0007669"/>
    <property type="project" value="UniProtKB-UniRule"/>
</dbReference>
<accession>A0A8J7W932</accession>
<dbReference type="InterPro" id="IPR001789">
    <property type="entry name" value="Sig_transdc_resp-reg_receiver"/>
</dbReference>
<dbReference type="EC" id="3.1.1.61" evidence="5"/>
<dbReference type="GO" id="GO:0050568">
    <property type="term" value="F:protein-glutamine glutaminase activity"/>
    <property type="evidence" value="ECO:0007669"/>
    <property type="project" value="UniProtKB-UniRule"/>
</dbReference>
<evidence type="ECO:0000256" key="1">
    <source>
        <dbReference type="ARBA" id="ARBA00022490"/>
    </source>
</evidence>
<dbReference type="PROSITE" id="PS50122">
    <property type="entry name" value="CHEB"/>
    <property type="match status" value="1"/>
</dbReference>
<organism evidence="10 11">
    <name type="scientific">Methanocalculus chunghsingensis</name>
    <dbReference type="NCBI Taxonomy" id="156457"/>
    <lineage>
        <taxon>Archaea</taxon>
        <taxon>Methanobacteriati</taxon>
        <taxon>Methanobacteriota</taxon>
        <taxon>Stenosarchaea group</taxon>
        <taxon>Methanomicrobia</taxon>
        <taxon>Methanomicrobiales</taxon>
        <taxon>Methanocalculaceae</taxon>
        <taxon>Methanocalculus</taxon>
    </lineage>
</organism>
<dbReference type="CDD" id="cd16432">
    <property type="entry name" value="CheB_Rec"/>
    <property type="match status" value="1"/>
</dbReference>
<dbReference type="PANTHER" id="PTHR42872:SF6">
    <property type="entry name" value="PROTEIN-GLUTAMATE METHYLESTERASE_PROTEIN-GLUTAMINE GLUTAMINASE"/>
    <property type="match status" value="1"/>
</dbReference>
<feature type="domain" description="CheB-type methylesterase" evidence="9">
    <location>
        <begin position="145"/>
        <end position="349"/>
    </location>
</feature>
<comment type="catalytic activity">
    <reaction evidence="4 5">
        <text>[protein]-L-glutamate 5-O-methyl ester + H2O = L-glutamyl-[protein] + methanol + H(+)</text>
        <dbReference type="Rhea" id="RHEA:23236"/>
        <dbReference type="Rhea" id="RHEA-COMP:10208"/>
        <dbReference type="Rhea" id="RHEA-COMP:10311"/>
        <dbReference type="ChEBI" id="CHEBI:15377"/>
        <dbReference type="ChEBI" id="CHEBI:15378"/>
        <dbReference type="ChEBI" id="CHEBI:17790"/>
        <dbReference type="ChEBI" id="CHEBI:29973"/>
        <dbReference type="ChEBI" id="CHEBI:82795"/>
        <dbReference type="EC" id="3.1.1.61"/>
    </reaction>
</comment>
<dbReference type="GO" id="GO:0005737">
    <property type="term" value="C:cytoplasm"/>
    <property type="evidence" value="ECO:0007669"/>
    <property type="project" value="UniProtKB-SubCell"/>
</dbReference>
<comment type="function">
    <text evidence="5">Involved in chemotaxis. Part of a chemotaxis signal transduction system that modulates chemotaxis in response to various stimuli. Catalyzes the demethylation of specific methylglutamate residues introduced into the chemoreceptors (methyl-accepting chemotaxis proteins or MCP) by CheR. Also mediates the irreversible deamidation of specific glutamine residues to glutamic acid.</text>
</comment>
<comment type="similarity">
    <text evidence="5">Belongs to the CheB family.</text>
</comment>
<feature type="active site" evidence="5 6">
    <location>
        <position position="163"/>
    </location>
</feature>
<dbReference type="InterPro" id="IPR011006">
    <property type="entry name" value="CheY-like_superfamily"/>
</dbReference>
<dbReference type="GO" id="GO:0000156">
    <property type="term" value="F:phosphorelay response regulator activity"/>
    <property type="evidence" value="ECO:0007669"/>
    <property type="project" value="InterPro"/>
</dbReference>
<dbReference type="SMART" id="SM00448">
    <property type="entry name" value="REC"/>
    <property type="match status" value="1"/>
</dbReference>
<dbReference type="PROSITE" id="PS50110">
    <property type="entry name" value="RESPONSE_REGULATORY"/>
    <property type="match status" value="1"/>
</dbReference>